<dbReference type="InterPro" id="IPR051601">
    <property type="entry name" value="Serine_prot/Carboxylest_S33"/>
</dbReference>
<protein>
    <recommendedName>
        <fullName evidence="7">AB hydrolase-1 domain-containing protein</fullName>
    </recommendedName>
</protein>
<dbReference type="KEGG" id="pti:PHATRDRAFT_47448"/>
<evidence type="ECO:0008006" key="7">
    <source>
        <dbReference type="Google" id="ProtNLM"/>
    </source>
</evidence>
<dbReference type="OMA" id="GMANGCI"/>
<dbReference type="AlphaFoldDB" id="B7G3E7"/>
<keyword evidence="2" id="KW-0378">Hydrolase</keyword>
<dbReference type="InParanoid" id="B7G3E7"/>
<dbReference type="GeneID" id="7202470"/>
<feature type="chain" id="PRO_5002855351" description="AB hydrolase-1 domain-containing protein" evidence="4">
    <location>
        <begin position="23"/>
        <end position="692"/>
    </location>
</feature>
<dbReference type="Gene3D" id="3.40.50.1820">
    <property type="entry name" value="alpha/beta hydrolase"/>
    <property type="match status" value="1"/>
</dbReference>
<feature type="compositionally biased region" description="Polar residues" evidence="3">
    <location>
        <begin position="122"/>
        <end position="134"/>
    </location>
</feature>
<keyword evidence="6" id="KW-1185">Reference proteome</keyword>
<evidence type="ECO:0000313" key="6">
    <source>
        <dbReference type="Proteomes" id="UP000000759"/>
    </source>
</evidence>
<dbReference type="SUPFAM" id="SSF53474">
    <property type="entry name" value="alpha/beta-Hydrolases"/>
    <property type="match status" value="1"/>
</dbReference>
<dbReference type="InterPro" id="IPR029058">
    <property type="entry name" value="AB_hydrolase_fold"/>
</dbReference>
<dbReference type="PANTHER" id="PTHR43248:SF2">
    <property type="entry name" value="PROLYL AMINOPEPTIDASE"/>
    <property type="match status" value="1"/>
</dbReference>
<evidence type="ECO:0000256" key="1">
    <source>
        <dbReference type="ARBA" id="ARBA00010088"/>
    </source>
</evidence>
<feature type="compositionally biased region" description="Basic and acidic residues" evidence="3">
    <location>
        <begin position="93"/>
        <end position="105"/>
    </location>
</feature>
<dbReference type="STRING" id="556484.B7G3E7"/>
<feature type="compositionally biased region" description="Basic and acidic residues" evidence="3">
    <location>
        <begin position="55"/>
        <end position="75"/>
    </location>
</feature>
<feature type="signal peptide" evidence="4">
    <location>
        <begin position="1"/>
        <end position="22"/>
    </location>
</feature>
<evidence type="ECO:0000256" key="2">
    <source>
        <dbReference type="ARBA" id="ARBA00022801"/>
    </source>
</evidence>
<dbReference type="Proteomes" id="UP000000759">
    <property type="component" value="Chromosome 13"/>
</dbReference>
<evidence type="ECO:0000256" key="4">
    <source>
        <dbReference type="SAM" id="SignalP"/>
    </source>
</evidence>
<accession>B7G3E7</accession>
<dbReference type="HOGENOM" id="CLU_398218_0_0_1"/>
<dbReference type="eggNOG" id="ENOG502QSNW">
    <property type="taxonomic scope" value="Eukaryota"/>
</dbReference>
<comment type="similarity">
    <text evidence="1">Belongs to the peptidase S33 family.</text>
</comment>
<dbReference type="GO" id="GO:0016787">
    <property type="term" value="F:hydrolase activity"/>
    <property type="evidence" value="ECO:0007669"/>
    <property type="project" value="UniProtKB-KW"/>
</dbReference>
<organism evidence="5 6">
    <name type="scientific">Phaeodactylum tricornutum (strain CCAP 1055/1)</name>
    <dbReference type="NCBI Taxonomy" id="556484"/>
    <lineage>
        <taxon>Eukaryota</taxon>
        <taxon>Sar</taxon>
        <taxon>Stramenopiles</taxon>
        <taxon>Ochrophyta</taxon>
        <taxon>Bacillariophyta</taxon>
        <taxon>Bacillariophyceae</taxon>
        <taxon>Bacillariophycidae</taxon>
        <taxon>Naviculales</taxon>
        <taxon>Phaeodactylaceae</taxon>
        <taxon>Phaeodactylum</taxon>
    </lineage>
</organism>
<name>B7G3E7_PHATC</name>
<evidence type="ECO:0000313" key="5">
    <source>
        <dbReference type="EMBL" id="EEC46988.1"/>
    </source>
</evidence>
<keyword evidence="4" id="KW-0732">Signal</keyword>
<gene>
    <name evidence="5" type="ORF">PHATRDRAFT_47448</name>
</gene>
<feature type="region of interest" description="Disordered" evidence="3">
    <location>
        <begin position="53"/>
        <end position="140"/>
    </location>
</feature>
<dbReference type="RefSeq" id="XP_002181774.1">
    <property type="nucleotide sequence ID" value="XM_002181738.1"/>
</dbReference>
<dbReference type="PANTHER" id="PTHR43248">
    <property type="entry name" value="2-SUCCINYL-6-HYDROXY-2,4-CYCLOHEXADIENE-1-CARBOXYLATE SYNTHASE"/>
    <property type="match status" value="1"/>
</dbReference>
<dbReference type="OrthoDB" id="1898734at2759"/>
<proteinExistence type="inferred from homology"/>
<reference evidence="5 6" key="1">
    <citation type="journal article" date="2008" name="Nature">
        <title>The Phaeodactylum genome reveals the evolutionary history of diatom genomes.</title>
        <authorList>
            <person name="Bowler C."/>
            <person name="Allen A.E."/>
            <person name="Badger J.H."/>
            <person name="Grimwood J."/>
            <person name="Jabbari K."/>
            <person name="Kuo A."/>
            <person name="Maheswari U."/>
            <person name="Martens C."/>
            <person name="Maumus F."/>
            <person name="Otillar R.P."/>
            <person name="Rayko E."/>
            <person name="Salamov A."/>
            <person name="Vandepoele K."/>
            <person name="Beszteri B."/>
            <person name="Gruber A."/>
            <person name="Heijde M."/>
            <person name="Katinka M."/>
            <person name="Mock T."/>
            <person name="Valentin K."/>
            <person name="Verret F."/>
            <person name="Berges J.A."/>
            <person name="Brownlee C."/>
            <person name="Cadoret J.P."/>
            <person name="Chiovitti A."/>
            <person name="Choi C.J."/>
            <person name="Coesel S."/>
            <person name="De Martino A."/>
            <person name="Detter J.C."/>
            <person name="Durkin C."/>
            <person name="Falciatore A."/>
            <person name="Fournet J."/>
            <person name="Haruta M."/>
            <person name="Huysman M.J."/>
            <person name="Jenkins B.D."/>
            <person name="Jiroutova K."/>
            <person name="Jorgensen R.E."/>
            <person name="Joubert Y."/>
            <person name="Kaplan A."/>
            <person name="Kroger N."/>
            <person name="Kroth P.G."/>
            <person name="La Roche J."/>
            <person name="Lindquist E."/>
            <person name="Lommer M."/>
            <person name="Martin-Jezequel V."/>
            <person name="Lopez P.J."/>
            <person name="Lucas S."/>
            <person name="Mangogna M."/>
            <person name="McGinnis K."/>
            <person name="Medlin L.K."/>
            <person name="Montsant A."/>
            <person name="Oudot-Le Secq M.P."/>
            <person name="Napoli C."/>
            <person name="Obornik M."/>
            <person name="Parker M.S."/>
            <person name="Petit J.L."/>
            <person name="Porcel B.M."/>
            <person name="Poulsen N."/>
            <person name="Robison M."/>
            <person name="Rychlewski L."/>
            <person name="Rynearson T.A."/>
            <person name="Schmutz J."/>
            <person name="Shapiro H."/>
            <person name="Siaut M."/>
            <person name="Stanley M."/>
            <person name="Sussman M.R."/>
            <person name="Taylor A.R."/>
            <person name="Vardi A."/>
            <person name="von Dassow P."/>
            <person name="Vyverman W."/>
            <person name="Willis A."/>
            <person name="Wyrwicz L.S."/>
            <person name="Rokhsar D.S."/>
            <person name="Weissenbach J."/>
            <person name="Armbrust E.V."/>
            <person name="Green B.R."/>
            <person name="Van de Peer Y."/>
            <person name="Grigoriev I.V."/>
        </authorList>
    </citation>
    <scope>NUCLEOTIDE SEQUENCE [LARGE SCALE GENOMIC DNA]</scope>
    <source>
        <strain evidence="5 6">CCAP 1055/1</strain>
    </source>
</reference>
<dbReference type="EMBL" id="CM000615">
    <property type="protein sequence ID" value="EEC46988.1"/>
    <property type="molecule type" value="Genomic_DNA"/>
</dbReference>
<dbReference type="PaxDb" id="2850-Phatr47448"/>
<reference evidence="6" key="2">
    <citation type="submission" date="2008-08" db="EMBL/GenBank/DDBJ databases">
        <authorList>
            <consortium name="Diatom Consortium"/>
            <person name="Grigoriev I."/>
            <person name="Grimwood J."/>
            <person name="Kuo A."/>
            <person name="Otillar R.P."/>
            <person name="Salamov A."/>
            <person name="Detter J.C."/>
            <person name="Lindquist E."/>
            <person name="Shapiro H."/>
            <person name="Lucas S."/>
            <person name="Glavina del Rio T."/>
            <person name="Pitluck S."/>
            <person name="Rokhsar D."/>
            <person name="Bowler C."/>
        </authorList>
    </citation>
    <scope>GENOME REANNOTATION</scope>
    <source>
        <strain evidence="6">CCAP 1055/1</strain>
    </source>
</reference>
<evidence type="ECO:0000256" key="3">
    <source>
        <dbReference type="SAM" id="MobiDB-lite"/>
    </source>
</evidence>
<sequence>MAEPQLFLASLVCMYLVLRVQGFFIRPSSPPSFPTTIFSRSFSRNLSLYANSEKINGEDPKSRGDSKKKTSKEPKTGWTHSTPDPTSDFWEPGPERPKPDEEPKKLRTGWLHNAESKEKKSLSVTDASGLPNSGKTGGFSEAQRRLQLAMRQQERNHRIIAPPTLHACGTDFPIVITEHKISLPLSRVEPPSRLDVYFTIVEKVRSEKDRKWFAGLASRSPQQRAGDYVAFANMETATDMILYLQGGPGFGAPVPVASLGLEKDSSWAAKALEMYTRVVLMDQRGTGQSTPITKQTLEIKFPNLFLLDSKETVNLTLNELEGEDAALVKQAVLEATSYLSHFRADNIVQDAEEIRDALLTPIETDNIARPWGCSLGQSFGGFCLMTYLSQVAHPPQLCLFTGGIAPILTQTYDVYASLWERAKERSLLYYDMYPSDIVQVKKIVSRLLVEPVSLPSGGKLTARRFLQLGLALGGSPTSFARLHALINSAFVEGTDESALKFRRTFLKEIDSEQNFDDAPIYFWLHESIYANGKNNSPTHWTAHRAYEDKVKSQPDFDFVQTSTILSTDQPTLFFSEMVFPWMAEDYAELKGVGLNAMANDLAAKEDWGKLVEEDQMREVLSDGRSTAAAAVYYDDLYVDFDSCMKVTAHGGPLEACKVWITNDYQHSGLRDDGALIFAKLHGMANGCIRTPS</sequence>